<dbReference type="RefSeq" id="WP_233390168.1">
    <property type="nucleotide sequence ID" value="NZ_JAJTWT010000002.1"/>
</dbReference>
<keyword evidence="1" id="KW-0732">Signal</keyword>
<dbReference type="EMBL" id="JAJTWT010000002">
    <property type="protein sequence ID" value="MCE4536660.1"/>
    <property type="molecule type" value="Genomic_DNA"/>
</dbReference>
<proteinExistence type="predicted"/>
<keyword evidence="3" id="KW-1185">Reference proteome</keyword>
<feature type="signal peptide" evidence="1">
    <location>
        <begin position="1"/>
        <end position="33"/>
    </location>
</feature>
<evidence type="ECO:0000313" key="2">
    <source>
        <dbReference type="EMBL" id="MCE4536660.1"/>
    </source>
</evidence>
<organism evidence="2 3">
    <name type="scientific">Pelomonas caseinilytica</name>
    <dbReference type="NCBI Taxonomy" id="2906763"/>
    <lineage>
        <taxon>Bacteria</taxon>
        <taxon>Pseudomonadati</taxon>
        <taxon>Pseudomonadota</taxon>
        <taxon>Betaproteobacteria</taxon>
        <taxon>Burkholderiales</taxon>
        <taxon>Sphaerotilaceae</taxon>
        <taxon>Roseateles</taxon>
    </lineage>
</organism>
<reference evidence="2 3" key="1">
    <citation type="submission" date="2021-12" db="EMBL/GenBank/DDBJ databases">
        <title>Genome seq of p7.</title>
        <authorList>
            <person name="Seo T."/>
        </authorList>
    </citation>
    <scope>NUCLEOTIDE SEQUENCE [LARGE SCALE GENOMIC DNA]</scope>
    <source>
        <strain evidence="2 3">P7</strain>
    </source>
</reference>
<gene>
    <name evidence="2" type="ORF">LXT12_05280</name>
</gene>
<sequence length="191" mass="19684">MSTGRLPRQPSPHRGRWLLALPGCALAMPSARAEDLPGTRACREALRQLDQAEEALMSAPATAASAASASAGADRQRIAAARLQPLRQRVADVCLGGQVTSPPPSQHGWVPLAPAAPGRLPSAPPRPPQVAMPPLPPVNVPAPRVEPPVTVSHCNAATCLTSDGSTLVRVGPTLLGPRGACTVQGVFVHCP</sequence>
<evidence type="ECO:0000256" key="1">
    <source>
        <dbReference type="SAM" id="SignalP"/>
    </source>
</evidence>
<evidence type="ECO:0000313" key="3">
    <source>
        <dbReference type="Proteomes" id="UP001201463"/>
    </source>
</evidence>
<accession>A0ABS8XAF0</accession>
<feature type="chain" id="PRO_5045207531" evidence="1">
    <location>
        <begin position="34"/>
        <end position="191"/>
    </location>
</feature>
<protein>
    <submittedName>
        <fullName evidence="2">Uncharacterized protein</fullName>
    </submittedName>
</protein>
<comment type="caution">
    <text evidence="2">The sequence shown here is derived from an EMBL/GenBank/DDBJ whole genome shotgun (WGS) entry which is preliminary data.</text>
</comment>
<dbReference type="Proteomes" id="UP001201463">
    <property type="component" value="Unassembled WGS sequence"/>
</dbReference>
<name>A0ABS8XAF0_9BURK</name>